<feature type="transmembrane region" description="Helical" evidence="9">
    <location>
        <begin position="225"/>
        <end position="245"/>
    </location>
</feature>
<keyword evidence="11" id="KW-1185">Reference proteome</keyword>
<evidence type="ECO:0000313" key="11">
    <source>
        <dbReference type="Proteomes" id="UP001596222"/>
    </source>
</evidence>
<comment type="subcellular location">
    <subcellularLocation>
        <location evidence="1">Cell membrane</location>
        <topology evidence="1">Multi-pass membrane protein</topology>
    </subcellularLocation>
</comment>
<comment type="similarity">
    <text evidence="7">Belongs to the glycosyltransferase 87 family.</text>
</comment>
<dbReference type="Pfam" id="PF09594">
    <property type="entry name" value="GT87"/>
    <property type="match status" value="1"/>
</dbReference>
<dbReference type="Proteomes" id="UP001596222">
    <property type="component" value="Unassembled WGS sequence"/>
</dbReference>
<feature type="transmembrane region" description="Helical" evidence="9">
    <location>
        <begin position="397"/>
        <end position="415"/>
    </location>
</feature>
<keyword evidence="4 9" id="KW-0812">Transmembrane</keyword>
<gene>
    <name evidence="10" type="ORF">ACFPP6_03740</name>
</gene>
<evidence type="ECO:0000256" key="2">
    <source>
        <dbReference type="ARBA" id="ARBA00022475"/>
    </source>
</evidence>
<reference evidence="11" key="1">
    <citation type="journal article" date="2019" name="Int. J. Syst. Evol. Microbiol.">
        <title>The Global Catalogue of Microorganisms (GCM) 10K type strain sequencing project: providing services to taxonomists for standard genome sequencing and annotation.</title>
        <authorList>
            <consortium name="The Broad Institute Genomics Platform"/>
            <consortium name="The Broad Institute Genome Sequencing Center for Infectious Disease"/>
            <person name="Wu L."/>
            <person name="Ma J."/>
        </authorList>
    </citation>
    <scope>NUCLEOTIDE SEQUENCE [LARGE SCALE GENOMIC DNA]</scope>
    <source>
        <strain evidence="11">CGMCC 4.1641</strain>
    </source>
</reference>
<dbReference type="RefSeq" id="WP_382037161.1">
    <property type="nucleotide sequence ID" value="NZ_JBHSKJ010000002.1"/>
</dbReference>
<name>A0ABV9ZRP1_9ACTN</name>
<evidence type="ECO:0000256" key="5">
    <source>
        <dbReference type="ARBA" id="ARBA00022989"/>
    </source>
</evidence>
<feature type="compositionally biased region" description="Basic and acidic residues" evidence="8">
    <location>
        <begin position="434"/>
        <end position="445"/>
    </location>
</feature>
<organism evidence="10 11">
    <name type="scientific">Streptomyces aureoversilis</name>
    <dbReference type="NCBI Taxonomy" id="67277"/>
    <lineage>
        <taxon>Bacteria</taxon>
        <taxon>Bacillati</taxon>
        <taxon>Actinomycetota</taxon>
        <taxon>Actinomycetes</taxon>
        <taxon>Kitasatosporales</taxon>
        <taxon>Streptomycetaceae</taxon>
        <taxon>Streptomyces</taxon>
    </lineage>
</organism>
<evidence type="ECO:0000313" key="10">
    <source>
        <dbReference type="EMBL" id="MFC5143802.1"/>
    </source>
</evidence>
<evidence type="ECO:0000256" key="1">
    <source>
        <dbReference type="ARBA" id="ARBA00004651"/>
    </source>
</evidence>
<keyword evidence="3" id="KW-0808">Transferase</keyword>
<keyword evidence="2" id="KW-1003">Cell membrane</keyword>
<accession>A0ABV9ZRP1</accession>
<feature type="transmembrane region" description="Helical" evidence="9">
    <location>
        <begin position="286"/>
        <end position="305"/>
    </location>
</feature>
<keyword evidence="5 9" id="KW-1133">Transmembrane helix</keyword>
<evidence type="ECO:0000256" key="9">
    <source>
        <dbReference type="SAM" id="Phobius"/>
    </source>
</evidence>
<feature type="region of interest" description="Disordered" evidence="8">
    <location>
        <begin position="419"/>
        <end position="474"/>
    </location>
</feature>
<dbReference type="EMBL" id="JBHSKJ010000002">
    <property type="protein sequence ID" value="MFC5143802.1"/>
    <property type="molecule type" value="Genomic_DNA"/>
</dbReference>
<keyword evidence="6 9" id="KW-0472">Membrane</keyword>
<evidence type="ECO:0000256" key="4">
    <source>
        <dbReference type="ARBA" id="ARBA00022692"/>
    </source>
</evidence>
<evidence type="ECO:0000256" key="7">
    <source>
        <dbReference type="ARBA" id="ARBA00024033"/>
    </source>
</evidence>
<dbReference type="InterPro" id="IPR018584">
    <property type="entry name" value="GT87"/>
</dbReference>
<feature type="transmembrane region" description="Helical" evidence="9">
    <location>
        <begin position="69"/>
        <end position="87"/>
    </location>
</feature>
<comment type="caution">
    <text evidence="10">The sequence shown here is derived from an EMBL/GenBank/DDBJ whole genome shotgun (WGS) entry which is preliminary data.</text>
</comment>
<sequence>MLLVPARPGRPGRRSTLAAAAGCLVSFCLVLLAQRAAHVTSIDLLVYRAEGWTVRTGGDLYAMRATHRGLPATYPPFAALLFTALTLPGTTALRVLTELANLGLLLALVHLSLRLVDVRPRAAVTLTVAALCVWCEPVWQTLRNGQINLLLVVLVLWDLTRPAAHRWAGLGTGLATGIKLTPALFVVHLAATGLARRTAGAGAGGGADEAGGAGAAGGGPWLRRAAVATAAFAGTAVLAALALPYDSRRFWMDAVFATERVGHAEDTANQSLRGVLARLLHTGDPGTWWAVTALAVTVLGLTVAVRTQRSGPRATAWGALSCAATALLVSPVSWSHHWVWCVPAGLLLAREAAARGSLAWWAGTAVAAVLFCSYALWRVPHDVQTRPELRQNGGRMLLSAGYPAAGAAFLALAALRTAGAGPDRPSRDGLSGRAPRDPRGRRAPRDGTSALHPASPRTDASSPCPRAPAGGSDT</sequence>
<proteinExistence type="inferred from homology"/>
<evidence type="ECO:0000256" key="8">
    <source>
        <dbReference type="SAM" id="MobiDB-lite"/>
    </source>
</evidence>
<feature type="transmembrane region" description="Helical" evidence="9">
    <location>
        <begin position="358"/>
        <end position="377"/>
    </location>
</feature>
<evidence type="ECO:0000256" key="6">
    <source>
        <dbReference type="ARBA" id="ARBA00023136"/>
    </source>
</evidence>
<feature type="transmembrane region" description="Helical" evidence="9">
    <location>
        <begin position="317"/>
        <end position="338"/>
    </location>
</feature>
<evidence type="ECO:0000256" key="3">
    <source>
        <dbReference type="ARBA" id="ARBA00022679"/>
    </source>
</evidence>
<protein>
    <submittedName>
        <fullName evidence="10">Glycosyltransferase 87 family protein</fullName>
    </submittedName>
</protein>